<dbReference type="FunFam" id="1.10.10.10:FF:000038">
    <property type="entry name" value="Glycine cleavage system transcriptional activator"/>
    <property type="match status" value="1"/>
</dbReference>
<gene>
    <name evidence="6" type="primary">gcvA</name>
    <name evidence="6" type="ORF">HT585_01490</name>
</gene>
<comment type="caution">
    <text evidence="6">The sequence shown here is derived from an EMBL/GenBank/DDBJ whole genome shotgun (WGS) entry which is preliminary data.</text>
</comment>
<dbReference type="Proteomes" id="UP000520198">
    <property type="component" value="Unassembled WGS sequence"/>
</dbReference>
<evidence type="ECO:0000256" key="1">
    <source>
        <dbReference type="ARBA" id="ARBA00009437"/>
    </source>
</evidence>
<dbReference type="InterPro" id="IPR036390">
    <property type="entry name" value="WH_DNA-bd_sf"/>
</dbReference>
<dbReference type="Pfam" id="PF00126">
    <property type="entry name" value="HTH_1"/>
    <property type="match status" value="1"/>
</dbReference>
<feature type="domain" description="HTH lysR-type" evidence="5">
    <location>
        <begin position="6"/>
        <end position="63"/>
    </location>
</feature>
<dbReference type="InterPro" id="IPR058163">
    <property type="entry name" value="LysR-type_TF_proteobact-type"/>
</dbReference>
<dbReference type="PRINTS" id="PR00039">
    <property type="entry name" value="HTHLYSR"/>
</dbReference>
<organism evidence="6 7">
    <name type="scientific">Ensifer oleiphilus</name>
    <dbReference type="NCBI Taxonomy" id="2742698"/>
    <lineage>
        <taxon>Bacteria</taxon>
        <taxon>Pseudomonadati</taxon>
        <taxon>Pseudomonadota</taxon>
        <taxon>Alphaproteobacteria</taxon>
        <taxon>Hyphomicrobiales</taxon>
        <taxon>Rhizobiaceae</taxon>
        <taxon>Sinorhizobium/Ensifer group</taxon>
        <taxon>Ensifer</taxon>
    </lineage>
</organism>
<dbReference type="AlphaFoldDB" id="A0A7Y6Q1U6"/>
<keyword evidence="7" id="KW-1185">Reference proteome</keyword>
<dbReference type="Gene3D" id="3.40.190.10">
    <property type="entry name" value="Periplasmic binding protein-like II"/>
    <property type="match status" value="2"/>
</dbReference>
<dbReference type="PANTHER" id="PTHR30537">
    <property type="entry name" value="HTH-TYPE TRANSCRIPTIONAL REGULATOR"/>
    <property type="match status" value="1"/>
</dbReference>
<evidence type="ECO:0000259" key="5">
    <source>
        <dbReference type="PROSITE" id="PS50931"/>
    </source>
</evidence>
<keyword evidence="2" id="KW-0805">Transcription regulation</keyword>
<dbReference type="Pfam" id="PF03466">
    <property type="entry name" value="LysR_substrate"/>
    <property type="match status" value="1"/>
</dbReference>
<dbReference type="GO" id="GO:0003700">
    <property type="term" value="F:DNA-binding transcription factor activity"/>
    <property type="evidence" value="ECO:0007669"/>
    <property type="project" value="InterPro"/>
</dbReference>
<keyword evidence="3" id="KW-0238">DNA-binding</keyword>
<dbReference type="GO" id="GO:0043565">
    <property type="term" value="F:sequence-specific DNA binding"/>
    <property type="evidence" value="ECO:0007669"/>
    <property type="project" value="TreeGrafter"/>
</dbReference>
<comment type="similarity">
    <text evidence="1">Belongs to the LysR transcriptional regulatory family.</text>
</comment>
<evidence type="ECO:0000256" key="4">
    <source>
        <dbReference type="ARBA" id="ARBA00023163"/>
    </source>
</evidence>
<dbReference type="EMBL" id="JABWDU010000001">
    <property type="protein sequence ID" value="NVD37513.1"/>
    <property type="molecule type" value="Genomic_DNA"/>
</dbReference>
<proteinExistence type="inferred from homology"/>
<sequence length="308" mass="33817">MSTQLPSLSSLRAFEATARHLSVTNAARELNVTPGAVSLQVRELEQTLGVTLFERRPRQLFLTEDGSSYFATLRRAFRLMREATEELMARKRAPVLTVSCTPTFAAQWLVPRIGVFEQVMPGIDIRISTSNRLTDFRSDGVDIAVRHGLGRYDGLVSERLIDDDPVPVIHPALRQKRALDTPADLRDHVLLHDVHRQDWRLWLDAAGAEGVDAARGPIFLNSNGAIDAAKAGDGVALVRLSLVAREIADGVLVAPFPDGVMTGLAYHLVYPPAALDRPPVAAFRAWIVAQARTQTFDEKAGSTSKVVR</sequence>
<dbReference type="InterPro" id="IPR000847">
    <property type="entry name" value="LysR_HTH_N"/>
</dbReference>
<dbReference type="PANTHER" id="PTHR30537:SF26">
    <property type="entry name" value="GLYCINE CLEAVAGE SYSTEM TRANSCRIPTIONAL ACTIVATOR"/>
    <property type="match status" value="1"/>
</dbReference>
<name>A0A7Y6Q1U6_9HYPH</name>
<evidence type="ECO:0000313" key="7">
    <source>
        <dbReference type="Proteomes" id="UP000520198"/>
    </source>
</evidence>
<dbReference type="InterPro" id="IPR036388">
    <property type="entry name" value="WH-like_DNA-bd_sf"/>
</dbReference>
<dbReference type="NCBIfam" id="NF008352">
    <property type="entry name" value="PRK11139.1"/>
    <property type="match status" value="1"/>
</dbReference>
<dbReference type="CDD" id="cd08432">
    <property type="entry name" value="PBP2_GcdR_TrpI_HvrB_AmpR_like"/>
    <property type="match status" value="1"/>
</dbReference>
<dbReference type="RefSeq" id="WP_176351311.1">
    <property type="nucleotide sequence ID" value="NZ_JABWDU010000001.1"/>
</dbReference>
<evidence type="ECO:0000256" key="3">
    <source>
        <dbReference type="ARBA" id="ARBA00023125"/>
    </source>
</evidence>
<dbReference type="GO" id="GO:0006351">
    <property type="term" value="P:DNA-templated transcription"/>
    <property type="evidence" value="ECO:0007669"/>
    <property type="project" value="TreeGrafter"/>
</dbReference>
<dbReference type="PROSITE" id="PS50931">
    <property type="entry name" value="HTH_LYSR"/>
    <property type="match status" value="1"/>
</dbReference>
<dbReference type="InterPro" id="IPR005119">
    <property type="entry name" value="LysR_subst-bd"/>
</dbReference>
<protein>
    <submittedName>
        <fullName evidence="6">Transcriptional regulator GcvA</fullName>
    </submittedName>
</protein>
<accession>A0A7Y6Q1U6</accession>
<dbReference type="SUPFAM" id="SSF53850">
    <property type="entry name" value="Periplasmic binding protein-like II"/>
    <property type="match status" value="1"/>
</dbReference>
<evidence type="ECO:0000313" key="6">
    <source>
        <dbReference type="EMBL" id="NVD37513.1"/>
    </source>
</evidence>
<dbReference type="SUPFAM" id="SSF46785">
    <property type="entry name" value="Winged helix' DNA-binding domain"/>
    <property type="match status" value="1"/>
</dbReference>
<evidence type="ECO:0000256" key="2">
    <source>
        <dbReference type="ARBA" id="ARBA00023015"/>
    </source>
</evidence>
<dbReference type="Gene3D" id="1.10.10.10">
    <property type="entry name" value="Winged helix-like DNA-binding domain superfamily/Winged helix DNA-binding domain"/>
    <property type="match status" value="1"/>
</dbReference>
<keyword evidence="4" id="KW-0804">Transcription</keyword>
<reference evidence="6 7" key="1">
    <citation type="submission" date="2020-06" db="EMBL/GenBank/DDBJ databases">
        <authorList>
            <person name="Grouzdev D.S."/>
        </authorList>
    </citation>
    <scope>NUCLEOTIDE SEQUENCE [LARGE SCALE GENOMIC DNA]</scope>
    <source>
        <strain evidence="6 7">HO-A22</strain>
    </source>
</reference>